<organism evidence="5 6">
    <name type="scientific">Agrilus planipennis</name>
    <name type="common">Emerald ash borer</name>
    <name type="synonym">Agrilus marcopoli</name>
    <dbReference type="NCBI Taxonomy" id="224129"/>
    <lineage>
        <taxon>Eukaryota</taxon>
        <taxon>Metazoa</taxon>
        <taxon>Ecdysozoa</taxon>
        <taxon>Arthropoda</taxon>
        <taxon>Hexapoda</taxon>
        <taxon>Insecta</taxon>
        <taxon>Pterygota</taxon>
        <taxon>Neoptera</taxon>
        <taxon>Endopterygota</taxon>
        <taxon>Coleoptera</taxon>
        <taxon>Polyphaga</taxon>
        <taxon>Elateriformia</taxon>
        <taxon>Buprestoidea</taxon>
        <taxon>Buprestidae</taxon>
        <taxon>Agrilinae</taxon>
        <taxon>Agrilus</taxon>
    </lineage>
</organism>
<evidence type="ECO:0000256" key="1">
    <source>
        <dbReference type="ARBA" id="ARBA00022614"/>
    </source>
</evidence>
<dbReference type="PROSITE" id="PS51450">
    <property type="entry name" value="LRR"/>
    <property type="match status" value="2"/>
</dbReference>
<evidence type="ECO:0000313" key="5">
    <source>
        <dbReference type="Proteomes" id="UP000192223"/>
    </source>
</evidence>
<protein>
    <submittedName>
        <fullName evidence="6">Leucine-rich repeat protein 1</fullName>
    </submittedName>
</protein>
<reference evidence="6" key="1">
    <citation type="submission" date="2025-08" db="UniProtKB">
        <authorList>
            <consortium name="RefSeq"/>
        </authorList>
    </citation>
    <scope>IDENTIFICATION</scope>
    <source>
        <tissue evidence="6">Entire body</tissue>
    </source>
</reference>
<evidence type="ECO:0000313" key="6">
    <source>
        <dbReference type="RefSeq" id="XP_018320874.1"/>
    </source>
</evidence>
<dbReference type="InterPro" id="IPR003591">
    <property type="entry name" value="Leu-rich_rpt_typical-subtyp"/>
</dbReference>
<proteinExistence type="predicted"/>
<dbReference type="Proteomes" id="UP000192223">
    <property type="component" value="Unplaced"/>
</dbReference>
<dbReference type="InterPro" id="IPR032675">
    <property type="entry name" value="LRR_dom_sf"/>
</dbReference>
<dbReference type="STRING" id="224129.A0A1W4WA27"/>
<dbReference type="SMART" id="SM00369">
    <property type="entry name" value="LRR_TYP"/>
    <property type="match status" value="5"/>
</dbReference>
<dbReference type="PANTHER" id="PTHR48051">
    <property type="match status" value="1"/>
</dbReference>
<feature type="domain" description="PIF1/LRR1 pleckstrin homology" evidence="4">
    <location>
        <begin position="1"/>
        <end position="114"/>
    </location>
</feature>
<dbReference type="AlphaFoldDB" id="A0A1W4WA27"/>
<dbReference type="SUPFAM" id="SSF52058">
    <property type="entry name" value="L domain-like"/>
    <property type="match status" value="1"/>
</dbReference>
<dbReference type="PANTHER" id="PTHR48051:SF52">
    <property type="entry name" value="LEUCINE-RICH REPEAT PROTEIN 1"/>
    <property type="match status" value="1"/>
</dbReference>
<dbReference type="InParanoid" id="A0A1W4WA27"/>
<dbReference type="Pfam" id="PF25344">
    <property type="entry name" value="PH_LRR1"/>
    <property type="match status" value="1"/>
</dbReference>
<dbReference type="RefSeq" id="XP_018320874.1">
    <property type="nucleotide sequence ID" value="XM_018465372.1"/>
</dbReference>
<name>A0A1W4WA27_AGRPL</name>
<dbReference type="KEGG" id="apln:108733996"/>
<keyword evidence="3" id="KW-0539">Nucleus</keyword>
<dbReference type="OrthoDB" id="17912at2759"/>
<sequence length="421" mass="47478">MKLVCSVCVGNRLLPVLAVNTKRRHVKSTIALCKTPNSSNFCILLFSGQNKTGTKYAIRDNIIQVLTRFLNEGKVTIKFKEPQHDLYIQADSIQLKSFLHLLKLIIQNKMDETDLKVSSVGVTPVNLKNHAPKTLTITKASEYPVKGLPRTLEELHINDINKCSLNRGIWQLAKLKILDLSHNCIEFLPPEVKNMPSLSELNLSHNELGTSSLRQWNWIGGHLSKNLKLLNLSNNKLRYLPLHISKLYSLIILNVDNNELKELPSGIGCLQNLKTLTASNNLLTYLPGSMKNLQIRDLDLSNNQFVVEHLNNPINISVKHLPMSSLKELSAQKFLALKVPYASDMLPLTLCDYLDLAKFCICGNACFNTYIRQNILLRLNSIAEKVSISLNGITTVPIECWFCSLKCSNSIKLRRQRSCII</sequence>
<dbReference type="Gene3D" id="3.80.10.10">
    <property type="entry name" value="Ribonuclease Inhibitor"/>
    <property type="match status" value="2"/>
</dbReference>
<keyword evidence="5" id="KW-1185">Reference proteome</keyword>
<dbReference type="GeneID" id="108733996"/>
<evidence type="ECO:0000256" key="3">
    <source>
        <dbReference type="ARBA" id="ARBA00023242"/>
    </source>
</evidence>
<dbReference type="FunCoup" id="A0A1W4WA27">
    <property type="interactions" value="794"/>
</dbReference>
<gene>
    <name evidence="6" type="primary">LOC108733996</name>
</gene>
<dbReference type="GO" id="GO:0005737">
    <property type="term" value="C:cytoplasm"/>
    <property type="evidence" value="ECO:0007669"/>
    <property type="project" value="TreeGrafter"/>
</dbReference>
<dbReference type="SMART" id="SM00364">
    <property type="entry name" value="LRR_BAC"/>
    <property type="match status" value="3"/>
</dbReference>
<dbReference type="CTD" id="34449"/>
<dbReference type="InterPro" id="IPR050216">
    <property type="entry name" value="LRR_domain-containing"/>
</dbReference>
<dbReference type="InterPro" id="IPR001611">
    <property type="entry name" value="Leu-rich_rpt"/>
</dbReference>
<dbReference type="Pfam" id="PF13855">
    <property type="entry name" value="LRR_8"/>
    <property type="match status" value="1"/>
</dbReference>
<keyword evidence="1" id="KW-0433">Leucine-rich repeat</keyword>
<evidence type="ECO:0000259" key="4">
    <source>
        <dbReference type="Pfam" id="PF25344"/>
    </source>
</evidence>
<evidence type="ECO:0000256" key="2">
    <source>
        <dbReference type="ARBA" id="ARBA00022737"/>
    </source>
</evidence>
<accession>A0A1W4WA27</accession>
<dbReference type="InterPro" id="IPR057437">
    <property type="entry name" value="PIF1/LRR1_PH"/>
</dbReference>
<keyword evidence="2" id="KW-0677">Repeat</keyword>